<keyword evidence="4" id="KW-1185">Reference proteome</keyword>
<accession>A9WE41</accession>
<dbReference type="EMBL" id="CP000909">
    <property type="protein sequence ID" value="ABY33701.1"/>
    <property type="molecule type" value="Genomic_DNA"/>
</dbReference>
<protein>
    <submittedName>
        <fullName evidence="3">Uncharacterized protein</fullName>
    </submittedName>
</protein>
<keyword evidence="2" id="KW-1133">Transmembrane helix</keyword>
<dbReference type="Proteomes" id="UP000002008">
    <property type="component" value="Chromosome"/>
</dbReference>
<dbReference type="eggNOG" id="ENOG5033HJ0">
    <property type="taxonomic scope" value="Bacteria"/>
</dbReference>
<dbReference type="AlphaFoldDB" id="A9WE41"/>
<keyword evidence="2" id="KW-0812">Transmembrane</keyword>
<evidence type="ECO:0000256" key="1">
    <source>
        <dbReference type="SAM" id="MobiDB-lite"/>
    </source>
</evidence>
<feature type="compositionally biased region" description="Basic and acidic residues" evidence="1">
    <location>
        <begin position="1"/>
        <end position="12"/>
    </location>
</feature>
<reference evidence="4" key="1">
    <citation type="journal article" date="2011" name="BMC Genomics">
        <title>Complete genome sequence of the filamentous anoxygenic phototrophic bacterium Chloroflexus aurantiacus.</title>
        <authorList>
            <person name="Tang K.H."/>
            <person name="Barry K."/>
            <person name="Chertkov O."/>
            <person name="Dalin E."/>
            <person name="Han C.S."/>
            <person name="Hauser L.J."/>
            <person name="Honchak B.M."/>
            <person name="Karbach L.E."/>
            <person name="Land M.L."/>
            <person name="Lapidus A."/>
            <person name="Larimer F.W."/>
            <person name="Mikhailova N."/>
            <person name="Pitluck S."/>
            <person name="Pierson B.K."/>
            <person name="Blankenship R.E."/>
        </authorList>
    </citation>
    <scope>NUCLEOTIDE SEQUENCE [LARGE SCALE GENOMIC DNA]</scope>
    <source>
        <strain evidence="4">ATCC 29366 / DSM 635 / J-10-fl</strain>
    </source>
</reference>
<name>A9WE41_CHLAA</name>
<dbReference type="RefSeq" id="WP_012256357.1">
    <property type="nucleotide sequence ID" value="NC_010175.1"/>
</dbReference>
<feature type="transmembrane region" description="Helical" evidence="2">
    <location>
        <begin position="63"/>
        <end position="84"/>
    </location>
</feature>
<feature type="region of interest" description="Disordered" evidence="1">
    <location>
        <begin position="1"/>
        <end position="25"/>
    </location>
</feature>
<evidence type="ECO:0000313" key="4">
    <source>
        <dbReference type="Proteomes" id="UP000002008"/>
    </source>
</evidence>
<dbReference type="STRING" id="324602.Caur_0452"/>
<gene>
    <name evidence="3" type="ordered locus">Caur_0452</name>
</gene>
<dbReference type="InParanoid" id="A9WE41"/>
<evidence type="ECO:0000313" key="3">
    <source>
        <dbReference type="EMBL" id="ABY33701.1"/>
    </source>
</evidence>
<dbReference type="HOGENOM" id="CLU_2181986_0_0_0"/>
<sequence length="111" mass="12252">MKKFSNETKTADETFNSTTGFGLVGNADLTLQDDVAGAAQRRREAIAQARTNRSRTAQLEREIIQAVIVLYLLILGSFAGLHLYGRYVIAELPQQVETTINESPQDEPAAR</sequence>
<dbReference type="EnsemblBacteria" id="ABY33701">
    <property type="protein sequence ID" value="ABY33701"/>
    <property type="gene ID" value="Caur_0452"/>
</dbReference>
<dbReference type="KEGG" id="cau:Caur_0452"/>
<organism evidence="3 4">
    <name type="scientific">Chloroflexus aurantiacus (strain ATCC 29366 / DSM 635 / J-10-fl)</name>
    <dbReference type="NCBI Taxonomy" id="324602"/>
    <lineage>
        <taxon>Bacteria</taxon>
        <taxon>Bacillati</taxon>
        <taxon>Chloroflexota</taxon>
        <taxon>Chloroflexia</taxon>
        <taxon>Chloroflexales</taxon>
        <taxon>Chloroflexineae</taxon>
        <taxon>Chloroflexaceae</taxon>
        <taxon>Chloroflexus</taxon>
    </lineage>
</organism>
<keyword evidence="2" id="KW-0472">Membrane</keyword>
<proteinExistence type="predicted"/>
<evidence type="ECO:0000256" key="2">
    <source>
        <dbReference type="SAM" id="Phobius"/>
    </source>
</evidence>